<evidence type="ECO:0000313" key="3">
    <source>
        <dbReference type="Proteomes" id="UP001063166"/>
    </source>
</evidence>
<feature type="region of interest" description="Disordered" evidence="1">
    <location>
        <begin position="649"/>
        <end position="678"/>
    </location>
</feature>
<feature type="region of interest" description="Disordered" evidence="1">
    <location>
        <begin position="283"/>
        <end position="316"/>
    </location>
</feature>
<protein>
    <submittedName>
        <fullName evidence="2">Uncharacterized protein</fullName>
    </submittedName>
</protein>
<accession>A0A9P3PCK4</accession>
<proteinExistence type="predicted"/>
<feature type="compositionally biased region" description="Polar residues" evidence="1">
    <location>
        <begin position="219"/>
        <end position="241"/>
    </location>
</feature>
<name>A0A9P3PCK4_LYOSH</name>
<feature type="region of interest" description="Disordered" evidence="1">
    <location>
        <begin position="341"/>
        <end position="381"/>
    </location>
</feature>
<feature type="compositionally biased region" description="Polar residues" evidence="1">
    <location>
        <begin position="16"/>
        <end position="26"/>
    </location>
</feature>
<feature type="region of interest" description="Disordered" evidence="1">
    <location>
        <begin position="118"/>
        <end position="171"/>
    </location>
</feature>
<comment type="caution">
    <text evidence="2">The sequence shown here is derived from an EMBL/GenBank/DDBJ whole genome shotgun (WGS) entry which is preliminary data.</text>
</comment>
<feature type="region of interest" description="Disordered" evidence="1">
    <location>
        <begin position="215"/>
        <end position="249"/>
    </location>
</feature>
<dbReference type="Gene3D" id="6.10.140.1020">
    <property type="match status" value="1"/>
</dbReference>
<feature type="region of interest" description="Disordered" evidence="1">
    <location>
        <begin position="1"/>
        <end position="44"/>
    </location>
</feature>
<feature type="compositionally biased region" description="Polar residues" evidence="1">
    <location>
        <begin position="662"/>
        <end position="676"/>
    </location>
</feature>
<feature type="compositionally biased region" description="Pro residues" evidence="1">
    <location>
        <begin position="362"/>
        <end position="372"/>
    </location>
</feature>
<sequence length="756" mass="81892">MLATNDLFSGPYFGDVNSSNPSSPSATDDIGQPPTPSLPRSSEAIQEQKIVFEPARGNTSLFSSTNPSPCALEQHTYTFPASHEVSVNGLARPSGSERILVTDTGQYQGYSRENLTATEALSPWDSTSTPLDLVHDGESNACENGGCSSPPTSSPPLVFSSSSLPSSQSSAIEPLADCARTEQAQGTLFMTTRSNSPCPQDVGKFQDTFSVQDTRDSAEAQNIDVSATTESSPSAITSSDCVSRRYSDSDSELSCPGHVELVFEEQCRSQDVETAAHQYYRKDTDANFDPGPAADSNSGPMHPGFSDAMPSESVGAHIEAQESALARLSSTSSILADEMMSTDVDSSTIPPRSTQLSRSLPPSSPPQQPSSSPPEVSASPHVRHTEAVAFGISQEENSDSFPTLSSPSSDCGADNVPVLDESSVHLLERASEAASRDFRHCELPVFDLDSRPLLGKRKAEYGGVEVPLPQLPQTYNHALTEEATSTKFPLPNPKRSTIAAQKLQHKKLTTPFRSPALKRPRLDLIPTKASPPQIQTLAPTEELVEQPGPPVTLPAPGTTGMKERYRTERAAAQFKSPLSTDASSKVASSVRMTPTLQALERKLQLLKRAVKIKQDGEEETLQTLLKKWTEAGREIAWEVWELVKERANGDDQGWQPKGKAGQTASDYSWGWNGSSEKNARENERNWGWNVEHQGTGDDVGNEMNLAKDFEGIDSCSYEDHDTDEKKQDTLGTMLIRLGIAPETLGWNEEEGRFQGE</sequence>
<feature type="compositionally biased region" description="Low complexity" evidence="1">
    <location>
        <begin position="399"/>
        <end position="410"/>
    </location>
</feature>
<reference evidence="2" key="1">
    <citation type="submission" date="2022-07" db="EMBL/GenBank/DDBJ databases">
        <title>The genome of Lyophyllum shimeji provides insight into the initial evolution of ectomycorrhizal fungal genome.</title>
        <authorList>
            <person name="Kobayashi Y."/>
            <person name="Shibata T."/>
            <person name="Hirakawa H."/>
            <person name="Shigenobu S."/>
            <person name="Nishiyama T."/>
            <person name="Yamada A."/>
            <person name="Hasebe M."/>
            <person name="Kawaguchi M."/>
        </authorList>
    </citation>
    <scope>NUCLEOTIDE SEQUENCE</scope>
    <source>
        <strain evidence="2">AT787</strain>
    </source>
</reference>
<feature type="compositionally biased region" description="Low complexity" evidence="1">
    <location>
        <begin position="350"/>
        <end position="361"/>
    </location>
</feature>
<feature type="compositionally biased region" description="Polar residues" evidence="1">
    <location>
        <begin position="118"/>
        <end position="130"/>
    </location>
</feature>
<dbReference type="EMBL" id="BRPK01000001">
    <property type="protein sequence ID" value="GLB33560.1"/>
    <property type="molecule type" value="Genomic_DNA"/>
</dbReference>
<evidence type="ECO:0000313" key="2">
    <source>
        <dbReference type="EMBL" id="GLB33560.1"/>
    </source>
</evidence>
<dbReference type="AlphaFoldDB" id="A0A9P3PCK4"/>
<feature type="region of interest" description="Disordered" evidence="1">
    <location>
        <begin position="393"/>
        <end position="414"/>
    </location>
</feature>
<evidence type="ECO:0000256" key="1">
    <source>
        <dbReference type="SAM" id="MobiDB-lite"/>
    </source>
</evidence>
<gene>
    <name evidence="2" type="ORF">LshimejAT787_0104440</name>
</gene>
<dbReference type="OrthoDB" id="27934at2759"/>
<keyword evidence="3" id="KW-1185">Reference proteome</keyword>
<feature type="compositionally biased region" description="Low complexity" evidence="1">
    <location>
        <begin position="148"/>
        <end position="170"/>
    </location>
</feature>
<dbReference type="Proteomes" id="UP001063166">
    <property type="component" value="Unassembled WGS sequence"/>
</dbReference>
<organism evidence="2 3">
    <name type="scientific">Lyophyllum shimeji</name>
    <name type="common">Hon-shimeji</name>
    <name type="synonym">Tricholoma shimeji</name>
    <dbReference type="NCBI Taxonomy" id="47721"/>
    <lineage>
        <taxon>Eukaryota</taxon>
        <taxon>Fungi</taxon>
        <taxon>Dikarya</taxon>
        <taxon>Basidiomycota</taxon>
        <taxon>Agaricomycotina</taxon>
        <taxon>Agaricomycetes</taxon>
        <taxon>Agaricomycetidae</taxon>
        <taxon>Agaricales</taxon>
        <taxon>Tricholomatineae</taxon>
        <taxon>Lyophyllaceae</taxon>
        <taxon>Lyophyllum</taxon>
    </lineage>
</organism>